<evidence type="ECO:0000313" key="2">
    <source>
        <dbReference type="EMBL" id="KAG0582162.1"/>
    </source>
</evidence>
<dbReference type="AlphaFoldDB" id="A0A8T0IFL6"/>
<proteinExistence type="predicted"/>
<dbReference type="PANTHER" id="PTHR28661">
    <property type="entry name" value="SJOEGREN SYNDROME NUCLEAR AUTOANTIGEN 1"/>
    <property type="match status" value="1"/>
</dbReference>
<gene>
    <name evidence="2" type="ORF">KC19_3G038500</name>
</gene>
<name>A0A8T0IFL6_CERPU</name>
<dbReference type="Proteomes" id="UP000822688">
    <property type="component" value="Chromosome 3"/>
</dbReference>
<evidence type="ECO:0008006" key="4">
    <source>
        <dbReference type="Google" id="ProtNLM"/>
    </source>
</evidence>
<sequence>MRTDAKDLALSVFQRQKDRCVRPPDLAFAVSRRQKGRCIRPPVGELPKEASCEDGPPVTPGMAAQGSAAMNVYNNELTHLDLGIEELREKKEKIKKVMQLEEEEKANIQREVAALAKRLAAIDKSLSQKYAYVEEYDKTIQDVESAYCKILESSQALLHVLKTENSTQVPPVAQSAR</sequence>
<dbReference type="PANTHER" id="PTHR28661:SF1">
    <property type="entry name" value="MICROTUBULE NUCLEATION FACTOR SSNA1"/>
    <property type="match status" value="1"/>
</dbReference>
<reference evidence="2" key="1">
    <citation type="submission" date="2020-06" db="EMBL/GenBank/DDBJ databases">
        <title>WGS assembly of Ceratodon purpureus strain R40.</title>
        <authorList>
            <person name="Carey S.B."/>
            <person name="Jenkins J."/>
            <person name="Shu S."/>
            <person name="Lovell J.T."/>
            <person name="Sreedasyam A."/>
            <person name="Maumus F."/>
            <person name="Tiley G.P."/>
            <person name="Fernandez-Pozo N."/>
            <person name="Barry K."/>
            <person name="Chen C."/>
            <person name="Wang M."/>
            <person name="Lipzen A."/>
            <person name="Daum C."/>
            <person name="Saski C.A."/>
            <person name="Payton A.C."/>
            <person name="Mcbreen J.C."/>
            <person name="Conrad R.E."/>
            <person name="Kollar L.M."/>
            <person name="Olsson S."/>
            <person name="Huttunen S."/>
            <person name="Landis J.B."/>
            <person name="Wickett N.J."/>
            <person name="Johnson M.G."/>
            <person name="Rensing S.A."/>
            <person name="Grimwood J."/>
            <person name="Schmutz J."/>
            <person name="Mcdaniel S.F."/>
        </authorList>
    </citation>
    <scope>NUCLEOTIDE SEQUENCE</scope>
    <source>
        <strain evidence="2">R40</strain>
    </source>
</reference>
<accession>A0A8T0IFL6</accession>
<protein>
    <recommendedName>
        <fullName evidence="4">Sjoegren syndrome nuclear autoantigen 1</fullName>
    </recommendedName>
</protein>
<organism evidence="2 3">
    <name type="scientific">Ceratodon purpureus</name>
    <name type="common">Fire moss</name>
    <name type="synonym">Dicranum purpureum</name>
    <dbReference type="NCBI Taxonomy" id="3225"/>
    <lineage>
        <taxon>Eukaryota</taxon>
        <taxon>Viridiplantae</taxon>
        <taxon>Streptophyta</taxon>
        <taxon>Embryophyta</taxon>
        <taxon>Bryophyta</taxon>
        <taxon>Bryophytina</taxon>
        <taxon>Bryopsida</taxon>
        <taxon>Dicranidae</taxon>
        <taxon>Pseudoditrichales</taxon>
        <taxon>Ditrichaceae</taxon>
        <taxon>Ceratodon</taxon>
    </lineage>
</organism>
<keyword evidence="3" id="KW-1185">Reference proteome</keyword>
<keyword evidence="1" id="KW-0175">Coiled coil</keyword>
<dbReference type="EMBL" id="CM026423">
    <property type="protein sequence ID" value="KAG0582162.1"/>
    <property type="molecule type" value="Genomic_DNA"/>
</dbReference>
<comment type="caution">
    <text evidence="2">The sequence shown here is derived from an EMBL/GenBank/DDBJ whole genome shotgun (WGS) entry which is preliminary data.</text>
</comment>
<dbReference type="GO" id="GO:0036064">
    <property type="term" value="C:ciliary basal body"/>
    <property type="evidence" value="ECO:0007669"/>
    <property type="project" value="TreeGrafter"/>
</dbReference>
<feature type="coiled-coil region" evidence="1">
    <location>
        <begin position="70"/>
        <end position="118"/>
    </location>
</feature>
<evidence type="ECO:0000256" key="1">
    <source>
        <dbReference type="SAM" id="Coils"/>
    </source>
</evidence>
<evidence type="ECO:0000313" key="3">
    <source>
        <dbReference type="Proteomes" id="UP000822688"/>
    </source>
</evidence>
<dbReference type="InterPro" id="IPR033362">
    <property type="entry name" value="SSNA1_fam"/>
</dbReference>